<keyword evidence="4" id="KW-0233">DNA recombination</keyword>
<proteinExistence type="inferred from homology"/>
<sequence length="467" mass="52774">MNLSSLVDQPPPRDVPPGTPFLLGPDFDYDVDLNRFFASSSMLLMSVNTQVGYARDIGQFLTFLSSARGQHDWKKALETDFIAYYFWRCRDESGPRVSASTWNREVAAINKFYRWQLAVGIVDGNPVPQRVVGSTSAVDRRTQRDVPAAVMHGGRRTRMRWLPSDSYRRWRDVGIRGFDPNGMPSTDFRGRWASRNATFCDLMVRTGLRLSEQAALLVSDVPRDPTKSGYQRFWLPAAVSKNGAARWVYVPSSVARDLDGYLRFDRSEAVAEARDARRYERTPGAMVFAGGKVTVYQSSGATTRPAKLDAMDRAERRRILIETPEGLEPAALWLSERGLPVAVPTWKSMFRAANARCERQGVSLHCSAHTLRHSFAVLTLEQLQRGHISKLSEFNPQQRQHYVQIFGDPLDWVRRCLGHRSVETTQIYLHALAELEMETRMALISDAWDDPRLSAVGTVQSEMVPAS</sequence>
<evidence type="ECO:0000259" key="6">
    <source>
        <dbReference type="PROSITE" id="PS51898"/>
    </source>
</evidence>
<name>A0ABS7NXX8_9NOCA</name>
<feature type="domain" description="Tyr recombinase" evidence="6">
    <location>
        <begin position="157"/>
        <end position="442"/>
    </location>
</feature>
<evidence type="ECO:0000256" key="3">
    <source>
        <dbReference type="ARBA" id="ARBA00023125"/>
    </source>
</evidence>
<gene>
    <name evidence="8" type="ORF">HQ605_19020</name>
</gene>
<keyword evidence="2" id="KW-0229">DNA integration</keyword>
<evidence type="ECO:0000256" key="4">
    <source>
        <dbReference type="ARBA" id="ARBA00023172"/>
    </source>
</evidence>
<comment type="caution">
    <text evidence="8">The sequence shown here is derived from an EMBL/GenBank/DDBJ whole genome shotgun (WGS) entry which is preliminary data.</text>
</comment>
<dbReference type="InterPro" id="IPR002104">
    <property type="entry name" value="Integrase_catalytic"/>
</dbReference>
<dbReference type="PROSITE" id="PS51898">
    <property type="entry name" value="TYR_RECOMBINASE"/>
    <property type="match status" value="1"/>
</dbReference>
<dbReference type="Gene3D" id="1.10.150.130">
    <property type="match status" value="1"/>
</dbReference>
<keyword evidence="9" id="KW-1185">Reference proteome</keyword>
<dbReference type="InterPro" id="IPR013762">
    <property type="entry name" value="Integrase-like_cat_sf"/>
</dbReference>
<evidence type="ECO:0000259" key="7">
    <source>
        <dbReference type="PROSITE" id="PS51900"/>
    </source>
</evidence>
<dbReference type="SUPFAM" id="SSF47823">
    <property type="entry name" value="lambda integrase-like, N-terminal domain"/>
    <property type="match status" value="1"/>
</dbReference>
<dbReference type="PANTHER" id="PTHR30349:SF41">
    <property type="entry name" value="INTEGRASE_RECOMBINASE PROTEIN MJ0367-RELATED"/>
    <property type="match status" value="1"/>
</dbReference>
<dbReference type="InterPro" id="IPR011010">
    <property type="entry name" value="DNA_brk_join_enz"/>
</dbReference>
<dbReference type="Proteomes" id="UP001520140">
    <property type="component" value="Unassembled WGS sequence"/>
</dbReference>
<evidence type="ECO:0000313" key="8">
    <source>
        <dbReference type="EMBL" id="MBY6322910.1"/>
    </source>
</evidence>
<accession>A0ABS7NXX8</accession>
<evidence type="ECO:0000256" key="5">
    <source>
        <dbReference type="PROSITE-ProRule" id="PRU01248"/>
    </source>
</evidence>
<protein>
    <submittedName>
        <fullName evidence="8">Tyrosine-type recombinase/integrase</fullName>
    </submittedName>
</protein>
<dbReference type="InterPro" id="IPR010998">
    <property type="entry name" value="Integrase_recombinase_N"/>
</dbReference>
<dbReference type="EMBL" id="JABUKG010000029">
    <property type="protein sequence ID" value="MBY6322910.1"/>
    <property type="molecule type" value="Genomic_DNA"/>
</dbReference>
<dbReference type="Gene3D" id="1.10.443.10">
    <property type="entry name" value="Intergrase catalytic core"/>
    <property type="match status" value="1"/>
</dbReference>
<keyword evidence="3 5" id="KW-0238">DNA-binding</keyword>
<dbReference type="InterPro" id="IPR044068">
    <property type="entry name" value="CB"/>
</dbReference>
<dbReference type="Pfam" id="PF02899">
    <property type="entry name" value="Phage_int_SAM_1"/>
    <property type="match status" value="1"/>
</dbReference>
<dbReference type="CDD" id="cd00397">
    <property type="entry name" value="DNA_BRE_C"/>
    <property type="match status" value="1"/>
</dbReference>
<organism evidence="8 9">
    <name type="scientific">Rhodococcoides kroppenstedtii</name>
    <dbReference type="NCBI Taxonomy" id="293050"/>
    <lineage>
        <taxon>Bacteria</taxon>
        <taxon>Bacillati</taxon>
        <taxon>Actinomycetota</taxon>
        <taxon>Actinomycetes</taxon>
        <taxon>Mycobacteriales</taxon>
        <taxon>Nocardiaceae</taxon>
        <taxon>Rhodococcoides</taxon>
    </lineage>
</organism>
<reference evidence="8 9" key="1">
    <citation type="submission" date="2020-06" db="EMBL/GenBank/DDBJ databases">
        <title>Taxonomy, biology and ecology of Rhodococcus bacteria occurring in California pistachio and other woody hosts as revealed by genome sequence analyses.</title>
        <authorList>
            <person name="Gai Y."/>
            <person name="Riely B."/>
        </authorList>
    </citation>
    <scope>NUCLEOTIDE SEQUENCE [LARGE SCALE GENOMIC DNA]</scope>
    <source>
        <strain evidence="8 9">BP-284</strain>
    </source>
</reference>
<dbReference type="PROSITE" id="PS51900">
    <property type="entry name" value="CB"/>
    <property type="match status" value="1"/>
</dbReference>
<comment type="similarity">
    <text evidence="1">Belongs to the 'phage' integrase family.</text>
</comment>
<feature type="domain" description="Core-binding (CB)" evidence="7">
    <location>
        <begin position="33"/>
        <end position="117"/>
    </location>
</feature>
<evidence type="ECO:0000256" key="1">
    <source>
        <dbReference type="ARBA" id="ARBA00008857"/>
    </source>
</evidence>
<dbReference type="PANTHER" id="PTHR30349">
    <property type="entry name" value="PHAGE INTEGRASE-RELATED"/>
    <property type="match status" value="1"/>
</dbReference>
<dbReference type="SUPFAM" id="SSF56349">
    <property type="entry name" value="DNA breaking-rejoining enzymes"/>
    <property type="match status" value="1"/>
</dbReference>
<evidence type="ECO:0000313" key="9">
    <source>
        <dbReference type="Proteomes" id="UP001520140"/>
    </source>
</evidence>
<dbReference type="InterPro" id="IPR050090">
    <property type="entry name" value="Tyrosine_recombinase_XerCD"/>
</dbReference>
<dbReference type="InterPro" id="IPR004107">
    <property type="entry name" value="Integrase_SAM-like_N"/>
</dbReference>
<evidence type="ECO:0000256" key="2">
    <source>
        <dbReference type="ARBA" id="ARBA00022908"/>
    </source>
</evidence>